<keyword evidence="1 3" id="KW-0596">Phosphopantetheine</keyword>
<dbReference type="GO" id="GO:0016020">
    <property type="term" value="C:membrane"/>
    <property type="evidence" value="ECO:0007669"/>
    <property type="project" value="GOC"/>
</dbReference>
<dbReference type="NCBIfam" id="TIGR00517">
    <property type="entry name" value="acyl_carrier"/>
    <property type="match status" value="1"/>
</dbReference>
<dbReference type="GO" id="GO:0005829">
    <property type="term" value="C:cytosol"/>
    <property type="evidence" value="ECO:0007669"/>
    <property type="project" value="TreeGrafter"/>
</dbReference>
<proteinExistence type="inferred from homology"/>
<reference evidence="7 9" key="1">
    <citation type="submission" date="2016-10" db="EMBL/GenBank/DDBJ databases">
        <authorList>
            <person name="de Groot N.N."/>
        </authorList>
    </citation>
    <scope>NUCLEOTIDE SEQUENCE [LARGE SCALE GENOMIC DNA]</scope>
    <source>
        <strain evidence="7 9">WG14</strain>
    </source>
</reference>
<keyword evidence="3" id="KW-0443">Lipid metabolism</keyword>
<dbReference type="AlphaFoldDB" id="A0A1G6KZ92"/>
<comment type="PTM">
    <text evidence="3">4'-phosphopantetheine is transferred from CoA to a specific serine of apo-ACP by AcpS. This modification is essential for activity because fatty acids are bound in thioester linkage to the sulfhydryl of the prosthetic group.</text>
</comment>
<keyword evidence="3" id="KW-0963">Cytoplasm</keyword>
<organism evidence="7 9">
    <name type="scientific">Geotoga petraea</name>
    <dbReference type="NCBI Taxonomy" id="28234"/>
    <lineage>
        <taxon>Bacteria</taxon>
        <taxon>Thermotogati</taxon>
        <taxon>Thermotogota</taxon>
        <taxon>Thermotogae</taxon>
        <taxon>Petrotogales</taxon>
        <taxon>Petrotogaceae</taxon>
        <taxon>Geotoga</taxon>
    </lineage>
</organism>
<evidence type="ECO:0000313" key="9">
    <source>
        <dbReference type="Proteomes" id="UP000199322"/>
    </source>
</evidence>
<dbReference type="Pfam" id="PF00550">
    <property type="entry name" value="PP-binding"/>
    <property type="match status" value="1"/>
</dbReference>
<keyword evidence="2 3" id="KW-0597">Phosphoprotein</keyword>
<evidence type="ECO:0000256" key="4">
    <source>
        <dbReference type="NCBIfam" id="TIGR00517"/>
    </source>
</evidence>
<dbReference type="HAMAP" id="MF_01217">
    <property type="entry name" value="Acyl_carrier"/>
    <property type="match status" value="1"/>
</dbReference>
<comment type="subcellular location">
    <subcellularLocation>
        <location evidence="3">Cytoplasm</location>
    </subcellularLocation>
</comment>
<dbReference type="UniPathway" id="UPA00094"/>
<dbReference type="NCBIfam" id="NF002148">
    <property type="entry name" value="PRK00982.1-2"/>
    <property type="match status" value="1"/>
</dbReference>
<accession>A0A1G6KZ92</accession>
<evidence type="ECO:0000313" key="8">
    <source>
        <dbReference type="EMBL" id="TGG88789.1"/>
    </source>
</evidence>
<dbReference type="NCBIfam" id="NF002150">
    <property type="entry name" value="PRK00982.1-4"/>
    <property type="match status" value="1"/>
</dbReference>
<dbReference type="Proteomes" id="UP000199322">
    <property type="component" value="Unassembled WGS sequence"/>
</dbReference>
<dbReference type="EMBL" id="SRME01000001">
    <property type="protein sequence ID" value="TGG88789.1"/>
    <property type="molecule type" value="Genomic_DNA"/>
</dbReference>
<comment type="similarity">
    <text evidence="3">Belongs to the acyl carrier protein (ACP) family.</text>
</comment>
<comment type="function">
    <text evidence="3 5">Carrier of the growing fatty acid chain in fatty acid biosynthesis.</text>
</comment>
<comment type="pathway">
    <text evidence="3 5">Lipid metabolism; fatty acid biosynthesis.</text>
</comment>
<dbReference type="Gene3D" id="1.10.1200.10">
    <property type="entry name" value="ACP-like"/>
    <property type="match status" value="1"/>
</dbReference>
<gene>
    <name evidence="3 8" type="primary">acpP</name>
    <name evidence="8" type="ORF">E4650_00915</name>
    <name evidence="7" type="ORF">SAMN04488588_0952</name>
</gene>
<evidence type="ECO:0000256" key="1">
    <source>
        <dbReference type="ARBA" id="ARBA00022450"/>
    </source>
</evidence>
<keyword evidence="9" id="KW-1185">Reference proteome</keyword>
<dbReference type="Proteomes" id="UP000297288">
    <property type="component" value="Unassembled WGS sequence"/>
</dbReference>
<dbReference type="PANTHER" id="PTHR20863:SF76">
    <property type="entry name" value="CARRIER DOMAIN-CONTAINING PROTEIN"/>
    <property type="match status" value="1"/>
</dbReference>
<keyword evidence="3" id="KW-0275">Fatty acid biosynthesis</keyword>
<dbReference type="GO" id="GO:0000036">
    <property type="term" value="F:acyl carrier activity"/>
    <property type="evidence" value="ECO:0007669"/>
    <property type="project" value="UniProtKB-UniRule"/>
</dbReference>
<dbReference type="PROSITE" id="PS50075">
    <property type="entry name" value="CARRIER"/>
    <property type="match status" value="1"/>
</dbReference>
<protein>
    <recommendedName>
        <fullName evidence="3 4">Acyl carrier protein</fullName>
        <shortName evidence="3">ACP</shortName>
    </recommendedName>
</protein>
<dbReference type="GO" id="GO:0000035">
    <property type="term" value="F:acyl binding"/>
    <property type="evidence" value="ECO:0007669"/>
    <property type="project" value="TreeGrafter"/>
</dbReference>
<sequence>MELKEIESKVKDVLVESLDVEEEKITMDSNLIDDLDIDSLELVDLTMEFENEFDIEIEDDQVEKIKTVGDIVNLIKEKLG</sequence>
<evidence type="ECO:0000313" key="10">
    <source>
        <dbReference type="Proteomes" id="UP000297288"/>
    </source>
</evidence>
<keyword evidence="3" id="KW-0276">Fatty acid metabolism</keyword>
<dbReference type="InterPro" id="IPR009081">
    <property type="entry name" value="PP-bd_ACP"/>
</dbReference>
<dbReference type="InterPro" id="IPR003231">
    <property type="entry name" value="ACP"/>
</dbReference>
<evidence type="ECO:0000259" key="6">
    <source>
        <dbReference type="PROSITE" id="PS50075"/>
    </source>
</evidence>
<dbReference type="GO" id="GO:0009245">
    <property type="term" value="P:lipid A biosynthetic process"/>
    <property type="evidence" value="ECO:0007669"/>
    <property type="project" value="TreeGrafter"/>
</dbReference>
<dbReference type="STRING" id="28234.SAMN04488588_0952"/>
<dbReference type="RefSeq" id="WP_091403226.1">
    <property type="nucleotide sequence ID" value="NZ_FMYV01000003.1"/>
</dbReference>
<dbReference type="InterPro" id="IPR036736">
    <property type="entry name" value="ACP-like_sf"/>
</dbReference>
<dbReference type="EMBL" id="FMYV01000003">
    <property type="protein sequence ID" value="SDC36422.1"/>
    <property type="molecule type" value="Genomic_DNA"/>
</dbReference>
<dbReference type="SUPFAM" id="SSF47336">
    <property type="entry name" value="ACP-like"/>
    <property type="match status" value="1"/>
</dbReference>
<evidence type="ECO:0000313" key="7">
    <source>
        <dbReference type="EMBL" id="SDC36422.1"/>
    </source>
</evidence>
<comment type="PTM">
    <text evidence="5">4'-phosphopantetheine is transferred from CoA to a specific serine of apo-ACP by acpS.</text>
</comment>
<evidence type="ECO:0000256" key="3">
    <source>
        <dbReference type="HAMAP-Rule" id="MF_01217"/>
    </source>
</evidence>
<feature type="modified residue" description="O-(pantetheine 4'-phosphoryl)serine" evidence="3">
    <location>
        <position position="39"/>
    </location>
</feature>
<evidence type="ECO:0000256" key="5">
    <source>
        <dbReference type="RuleBase" id="RU003545"/>
    </source>
</evidence>
<feature type="domain" description="Carrier" evidence="6">
    <location>
        <begin position="4"/>
        <end position="79"/>
    </location>
</feature>
<dbReference type="PANTHER" id="PTHR20863">
    <property type="entry name" value="ACYL CARRIER PROTEIN"/>
    <property type="match status" value="1"/>
</dbReference>
<keyword evidence="3" id="KW-0444">Lipid biosynthesis</keyword>
<evidence type="ECO:0000256" key="2">
    <source>
        <dbReference type="ARBA" id="ARBA00022553"/>
    </source>
</evidence>
<name>A0A1G6KZ92_9BACT</name>
<reference evidence="8 10" key="2">
    <citation type="submission" date="2019-04" db="EMBL/GenBank/DDBJ databases">
        <title>Draft genome sequence data and analysis of a Fermenting Bacterium, Geotoga petraea strain HO-Geo1, isolated from heavy-oil petroleum reservoir in Russia.</title>
        <authorList>
            <person name="Grouzdev D.S."/>
            <person name="Semenova E.M."/>
            <person name="Sokolova D.S."/>
            <person name="Tourova T.P."/>
            <person name="Poltaraus A.B."/>
            <person name="Nazina T.N."/>
        </authorList>
    </citation>
    <scope>NUCLEOTIDE SEQUENCE [LARGE SCALE GENOMIC DNA]</scope>
    <source>
        <strain evidence="8 10">HO-Geo1</strain>
    </source>
</reference>